<sequence length="191" mass="21238">MIRTFKMQLTIALLSLTLAGTTAFVTKSLCPDYVGRWYQQSELGNHRPGIEKCVHTEYQAYPNGTLSVYNGAIGEDLEVQEICGLAFCPDEANPAQCQVLFPFNPIPGTYWVLDTDYENWAAVYSCTDVLGLVKAEFAWVLAREPVLSPELLATAFEAYTSRGIDITEFETTVHDDGCTYEKPDPTCADEL</sequence>
<evidence type="ECO:0000313" key="5">
    <source>
        <dbReference type="EMBL" id="TRY68675.1"/>
    </source>
</evidence>
<name>A0A553NTB3_TIGCA</name>
<dbReference type="GO" id="GO:0000302">
    <property type="term" value="P:response to reactive oxygen species"/>
    <property type="evidence" value="ECO:0007669"/>
    <property type="project" value="TreeGrafter"/>
</dbReference>
<evidence type="ECO:0000256" key="3">
    <source>
        <dbReference type="PIRNR" id="PIRNR036893"/>
    </source>
</evidence>
<dbReference type="Gene3D" id="2.40.128.20">
    <property type="match status" value="1"/>
</dbReference>
<dbReference type="PANTHER" id="PTHR10612">
    <property type="entry name" value="APOLIPOPROTEIN D"/>
    <property type="match status" value="1"/>
</dbReference>
<proteinExistence type="inferred from homology"/>
<feature type="signal peptide" evidence="3">
    <location>
        <begin position="1"/>
        <end position="23"/>
    </location>
</feature>
<dbReference type="Pfam" id="PF08212">
    <property type="entry name" value="Lipocalin_2"/>
    <property type="match status" value="1"/>
</dbReference>
<comment type="caution">
    <text evidence="5">The sequence shown here is derived from an EMBL/GenBank/DDBJ whole genome shotgun (WGS) entry which is preliminary data.</text>
</comment>
<dbReference type="SUPFAM" id="SSF50814">
    <property type="entry name" value="Lipocalins"/>
    <property type="match status" value="1"/>
</dbReference>
<gene>
    <name evidence="5" type="ORF">TCAL_03246</name>
</gene>
<dbReference type="PRINTS" id="PR01273">
    <property type="entry name" value="INVTBRTCOLOR"/>
</dbReference>
<accession>A0A553NTB3</accession>
<dbReference type="OMA" id="GECIQAN"/>
<comment type="similarity">
    <text evidence="1 3">Belongs to the calycin superfamily. Lipocalin family.</text>
</comment>
<dbReference type="Proteomes" id="UP000318571">
    <property type="component" value="Chromosome 1"/>
</dbReference>
<feature type="domain" description="Lipocalin/cytosolic fatty-acid binding" evidence="4">
    <location>
        <begin position="33"/>
        <end position="172"/>
    </location>
</feature>
<keyword evidence="6" id="KW-1185">Reference proteome</keyword>
<evidence type="ECO:0000259" key="4">
    <source>
        <dbReference type="Pfam" id="PF08212"/>
    </source>
</evidence>
<dbReference type="InterPro" id="IPR012674">
    <property type="entry name" value="Calycin"/>
</dbReference>
<dbReference type="PIRSF" id="PIRSF036893">
    <property type="entry name" value="Lipocalin_ApoD"/>
    <property type="match status" value="1"/>
</dbReference>
<protein>
    <recommendedName>
        <fullName evidence="4">Lipocalin/cytosolic fatty-acid binding domain-containing protein</fullName>
    </recommendedName>
</protein>
<keyword evidence="3" id="KW-0732">Signal</keyword>
<dbReference type="EMBL" id="VCGU01000010">
    <property type="protein sequence ID" value="TRY68675.1"/>
    <property type="molecule type" value="Genomic_DNA"/>
</dbReference>
<evidence type="ECO:0000256" key="2">
    <source>
        <dbReference type="ARBA" id="ARBA00023157"/>
    </source>
</evidence>
<dbReference type="InterPro" id="IPR000566">
    <property type="entry name" value="Lipocln_cytosolic_FA-bd_dom"/>
</dbReference>
<organism evidence="5 6">
    <name type="scientific">Tigriopus californicus</name>
    <name type="common">Marine copepod</name>
    <dbReference type="NCBI Taxonomy" id="6832"/>
    <lineage>
        <taxon>Eukaryota</taxon>
        <taxon>Metazoa</taxon>
        <taxon>Ecdysozoa</taxon>
        <taxon>Arthropoda</taxon>
        <taxon>Crustacea</taxon>
        <taxon>Multicrustacea</taxon>
        <taxon>Hexanauplia</taxon>
        <taxon>Copepoda</taxon>
        <taxon>Harpacticoida</taxon>
        <taxon>Harpacticidae</taxon>
        <taxon>Tigriopus</taxon>
    </lineage>
</organism>
<evidence type="ECO:0000313" key="6">
    <source>
        <dbReference type="Proteomes" id="UP000318571"/>
    </source>
</evidence>
<dbReference type="GO" id="GO:0031409">
    <property type="term" value="F:pigment binding"/>
    <property type="evidence" value="ECO:0007669"/>
    <property type="project" value="InterPro"/>
</dbReference>
<dbReference type="AlphaFoldDB" id="A0A553NTB3"/>
<evidence type="ECO:0000256" key="1">
    <source>
        <dbReference type="ARBA" id="ARBA00006889"/>
    </source>
</evidence>
<reference evidence="5 6" key="1">
    <citation type="journal article" date="2018" name="Nat. Ecol. Evol.">
        <title>Genomic signatures of mitonuclear coevolution across populations of Tigriopus californicus.</title>
        <authorList>
            <person name="Barreto F.S."/>
            <person name="Watson E.T."/>
            <person name="Lima T.G."/>
            <person name="Willett C.S."/>
            <person name="Edmands S."/>
            <person name="Li W."/>
            <person name="Burton R.S."/>
        </authorList>
    </citation>
    <scope>NUCLEOTIDE SEQUENCE [LARGE SCALE GENOMIC DNA]</scope>
    <source>
        <strain evidence="5 6">San Diego</strain>
    </source>
</reference>
<dbReference type="PANTHER" id="PTHR10612:SF34">
    <property type="entry name" value="APOLIPOPROTEIN D"/>
    <property type="match status" value="1"/>
</dbReference>
<dbReference type="InterPro" id="IPR003057">
    <property type="entry name" value="Invtbrt_color"/>
</dbReference>
<dbReference type="GO" id="GO:0005737">
    <property type="term" value="C:cytoplasm"/>
    <property type="evidence" value="ECO:0007669"/>
    <property type="project" value="TreeGrafter"/>
</dbReference>
<dbReference type="GO" id="GO:0006629">
    <property type="term" value="P:lipid metabolic process"/>
    <property type="evidence" value="ECO:0007669"/>
    <property type="project" value="TreeGrafter"/>
</dbReference>
<feature type="chain" id="PRO_5022280037" description="Lipocalin/cytosolic fatty-acid binding domain-containing protein" evidence="3">
    <location>
        <begin position="24"/>
        <end position="191"/>
    </location>
</feature>
<dbReference type="InterPro" id="IPR022271">
    <property type="entry name" value="Lipocalin_ApoD"/>
</dbReference>
<keyword evidence="2" id="KW-1015">Disulfide bond</keyword>